<evidence type="ECO:0000313" key="2">
    <source>
        <dbReference type="Proteomes" id="UP000277580"/>
    </source>
</evidence>
<name>A0A3N4KNG7_9PEZI</name>
<dbReference type="Proteomes" id="UP000277580">
    <property type="component" value="Unassembled WGS sequence"/>
</dbReference>
<proteinExistence type="predicted"/>
<accession>A0A3N4KNG7</accession>
<gene>
    <name evidence="1" type="ORF">P167DRAFT_536182</name>
</gene>
<reference evidence="1 2" key="1">
    <citation type="journal article" date="2018" name="Nat. Ecol. Evol.">
        <title>Pezizomycetes genomes reveal the molecular basis of ectomycorrhizal truffle lifestyle.</title>
        <authorList>
            <person name="Murat C."/>
            <person name="Payen T."/>
            <person name="Noel B."/>
            <person name="Kuo A."/>
            <person name="Morin E."/>
            <person name="Chen J."/>
            <person name="Kohler A."/>
            <person name="Krizsan K."/>
            <person name="Balestrini R."/>
            <person name="Da Silva C."/>
            <person name="Montanini B."/>
            <person name="Hainaut M."/>
            <person name="Levati E."/>
            <person name="Barry K.W."/>
            <person name="Belfiori B."/>
            <person name="Cichocki N."/>
            <person name="Clum A."/>
            <person name="Dockter R.B."/>
            <person name="Fauchery L."/>
            <person name="Guy J."/>
            <person name="Iotti M."/>
            <person name="Le Tacon F."/>
            <person name="Lindquist E.A."/>
            <person name="Lipzen A."/>
            <person name="Malagnac F."/>
            <person name="Mello A."/>
            <person name="Molinier V."/>
            <person name="Miyauchi S."/>
            <person name="Poulain J."/>
            <person name="Riccioni C."/>
            <person name="Rubini A."/>
            <person name="Sitrit Y."/>
            <person name="Splivallo R."/>
            <person name="Traeger S."/>
            <person name="Wang M."/>
            <person name="Zifcakova L."/>
            <person name="Wipf D."/>
            <person name="Zambonelli A."/>
            <person name="Paolocci F."/>
            <person name="Nowrousian M."/>
            <person name="Ottonello S."/>
            <person name="Baldrian P."/>
            <person name="Spatafora J.W."/>
            <person name="Henrissat B."/>
            <person name="Nagy L.G."/>
            <person name="Aury J.M."/>
            <person name="Wincker P."/>
            <person name="Grigoriev I.V."/>
            <person name="Bonfante P."/>
            <person name="Martin F.M."/>
        </authorList>
    </citation>
    <scope>NUCLEOTIDE SEQUENCE [LARGE SCALE GENOMIC DNA]</scope>
    <source>
        <strain evidence="1 2">CCBAS932</strain>
    </source>
</reference>
<evidence type="ECO:0000313" key="1">
    <source>
        <dbReference type="EMBL" id="RPB12050.1"/>
    </source>
</evidence>
<keyword evidence="2" id="KW-1185">Reference proteome</keyword>
<organism evidence="1 2">
    <name type="scientific">Morchella conica CCBAS932</name>
    <dbReference type="NCBI Taxonomy" id="1392247"/>
    <lineage>
        <taxon>Eukaryota</taxon>
        <taxon>Fungi</taxon>
        <taxon>Dikarya</taxon>
        <taxon>Ascomycota</taxon>
        <taxon>Pezizomycotina</taxon>
        <taxon>Pezizomycetes</taxon>
        <taxon>Pezizales</taxon>
        <taxon>Morchellaceae</taxon>
        <taxon>Morchella</taxon>
    </lineage>
</organism>
<dbReference type="AlphaFoldDB" id="A0A3N4KNG7"/>
<sequence>MHLAYRPWASLLTTTTVQATLRMGRWTNNSTLSLTPTHTYTHIHTCLYINPTHLCGLESFNSAYYYMYLPCYAVASRSER</sequence>
<protein>
    <submittedName>
        <fullName evidence="1">Uncharacterized protein</fullName>
    </submittedName>
</protein>
<dbReference type="InParanoid" id="A0A3N4KNG7"/>
<dbReference type="EMBL" id="ML119131">
    <property type="protein sequence ID" value="RPB12050.1"/>
    <property type="molecule type" value="Genomic_DNA"/>
</dbReference>